<sequence>MTAAATLKALEANRMFTDLKDAQARLEQAGRDLKAGVIDDAAYQRETDICLKIIRACQD</sequence>
<evidence type="ECO:0000313" key="2">
    <source>
        <dbReference type="Proteomes" id="UP001481413"/>
    </source>
</evidence>
<dbReference type="RefSeq" id="WP_353294324.1">
    <property type="nucleotide sequence ID" value="NZ_BAABWH010000003.1"/>
</dbReference>
<comment type="caution">
    <text evidence="1">The sequence shown here is derived from an EMBL/GenBank/DDBJ whole genome shotgun (WGS) entry which is preliminary data.</text>
</comment>
<keyword evidence="2" id="KW-1185">Reference proteome</keyword>
<dbReference type="Proteomes" id="UP001481413">
    <property type="component" value="Unassembled WGS sequence"/>
</dbReference>
<accession>A0ABP9ZYZ9</accession>
<proteinExistence type="predicted"/>
<dbReference type="EMBL" id="BAABWH010000003">
    <property type="protein sequence ID" value="GAA6145374.1"/>
    <property type="molecule type" value="Genomic_DNA"/>
</dbReference>
<gene>
    <name evidence="1" type="ORF">NBRC116585_14920</name>
</gene>
<evidence type="ECO:0000313" key="1">
    <source>
        <dbReference type="EMBL" id="GAA6145374.1"/>
    </source>
</evidence>
<name>A0ABP9ZYZ9_9GAMM</name>
<protein>
    <submittedName>
        <fullName evidence="1">Uncharacterized protein</fullName>
    </submittedName>
</protein>
<reference evidence="1 2" key="1">
    <citation type="submission" date="2024-04" db="EMBL/GenBank/DDBJ databases">
        <title>Draft genome sequence of Thalassolituus maritimus NBRC 116585.</title>
        <authorList>
            <person name="Miyakawa T."/>
            <person name="Kusuya Y."/>
            <person name="Miura T."/>
        </authorList>
    </citation>
    <scope>NUCLEOTIDE SEQUENCE [LARGE SCALE GENOMIC DNA]</scope>
    <source>
        <strain evidence="1 2">5NW40-0001</strain>
    </source>
</reference>
<organism evidence="1 2">
    <name type="scientific">Thalassolituus maritimus</name>
    <dbReference type="NCBI Taxonomy" id="484498"/>
    <lineage>
        <taxon>Bacteria</taxon>
        <taxon>Pseudomonadati</taxon>
        <taxon>Pseudomonadota</taxon>
        <taxon>Gammaproteobacteria</taxon>
        <taxon>Oceanospirillales</taxon>
        <taxon>Oceanospirillaceae</taxon>
        <taxon>Thalassolituus</taxon>
    </lineage>
</organism>